<dbReference type="GO" id="GO:0008289">
    <property type="term" value="F:lipid binding"/>
    <property type="evidence" value="ECO:0007669"/>
    <property type="project" value="UniProtKB-KW"/>
</dbReference>
<sequence>MNKTHIATMGERFFMSKIAIATDSNSGITQAQGRELGIFVMPMPFYINDELFLEDITLSQEQFYQRLEEGADVKTTQPAPGDVLELWDRILKDYDELVYIPMSSGLSSSCETAVMLAQDYGGRVQVVNNQRISVTLRQSALDAQALAAAGRSAAEIKALLEQTKFDSDIYITVDTLKYLKKGGRCTPAAAAIGTVLNLKPVLRIKGEKLDSFAKARGWKAAKKTMLDTARRVMETDFAGCRGPEDLHIAAAFTGTREEAQEWLEELEAAFPGYPIHMDPLSLSVACHIGPGARAVTLTKALPI</sequence>
<dbReference type="Gene3D" id="3.40.50.10170">
    <property type="match status" value="1"/>
</dbReference>
<dbReference type="EMBL" id="WKPR01000017">
    <property type="protein sequence ID" value="MSB20887.1"/>
    <property type="molecule type" value="Genomic_DNA"/>
</dbReference>
<dbReference type="RefSeq" id="WP_009257138.1">
    <property type="nucleotide sequence ID" value="NZ_BAABXT010000001.1"/>
</dbReference>
<reference evidence="4 5" key="1">
    <citation type="journal article" date="2019" name="Nat. Med.">
        <title>A library of human gut bacterial isolates paired with longitudinal multiomics data enables mechanistic microbiome research.</title>
        <authorList>
            <person name="Poyet M."/>
            <person name="Groussin M."/>
            <person name="Gibbons S.M."/>
            <person name="Avila-Pacheco J."/>
            <person name="Jiang X."/>
            <person name="Kearney S.M."/>
            <person name="Perrotta A.R."/>
            <person name="Berdy B."/>
            <person name="Zhao S."/>
            <person name="Lieberman T.D."/>
            <person name="Swanson P.K."/>
            <person name="Smith M."/>
            <person name="Roesemann S."/>
            <person name="Alexander J.E."/>
            <person name="Rich S.A."/>
            <person name="Livny J."/>
            <person name="Vlamakis H."/>
            <person name="Clish C."/>
            <person name="Bullock K."/>
            <person name="Deik A."/>
            <person name="Scott J."/>
            <person name="Pierce K.A."/>
            <person name="Xavier R.J."/>
            <person name="Alm E.J."/>
        </authorList>
    </citation>
    <scope>NUCLEOTIDE SEQUENCE [LARGE SCALE GENOMIC DNA]</scope>
    <source>
        <strain evidence="2 5">BIOML-A2</strain>
        <strain evidence="3 4">BIOML-A5</strain>
    </source>
</reference>
<dbReference type="PANTHER" id="PTHR33434">
    <property type="entry name" value="DEGV DOMAIN-CONTAINING PROTEIN DR_1986-RELATED"/>
    <property type="match status" value="1"/>
</dbReference>
<dbReference type="InterPro" id="IPR043168">
    <property type="entry name" value="DegV_C"/>
</dbReference>
<dbReference type="PANTHER" id="PTHR33434:SF2">
    <property type="entry name" value="FATTY ACID-BINDING PROTEIN TM_1468"/>
    <property type="match status" value="1"/>
</dbReference>
<protein>
    <submittedName>
        <fullName evidence="2">DegV family EDD domain-containing protein</fullName>
    </submittedName>
</protein>
<accession>A0A1C7FS52</accession>
<dbReference type="PROSITE" id="PS51482">
    <property type="entry name" value="DEGV"/>
    <property type="match status" value="1"/>
</dbReference>
<proteinExistence type="predicted"/>
<dbReference type="EMBL" id="WKPO01000009">
    <property type="protein sequence ID" value="MSB48826.1"/>
    <property type="molecule type" value="Genomic_DNA"/>
</dbReference>
<dbReference type="OrthoDB" id="9780216at2"/>
<dbReference type="InterPro" id="IPR003797">
    <property type="entry name" value="DegV"/>
</dbReference>
<dbReference type="Proteomes" id="UP000434475">
    <property type="component" value="Unassembled WGS sequence"/>
</dbReference>
<evidence type="ECO:0000313" key="3">
    <source>
        <dbReference type="EMBL" id="MSB48826.1"/>
    </source>
</evidence>
<organism evidence="2 5">
    <name type="scientific">Flavonifractor plautii</name>
    <name type="common">Fusobacterium plautii</name>
    <dbReference type="NCBI Taxonomy" id="292800"/>
    <lineage>
        <taxon>Bacteria</taxon>
        <taxon>Bacillati</taxon>
        <taxon>Bacillota</taxon>
        <taxon>Clostridia</taxon>
        <taxon>Eubacteriales</taxon>
        <taxon>Oscillospiraceae</taxon>
        <taxon>Flavonifractor</taxon>
    </lineage>
</organism>
<dbReference type="AlphaFoldDB" id="A0A174WHY7"/>
<gene>
    <name evidence="3" type="ORF">GKE90_08955</name>
    <name evidence="2" type="ORF">GKE97_15360</name>
</gene>
<dbReference type="Pfam" id="PF02645">
    <property type="entry name" value="DegV"/>
    <property type="match status" value="1"/>
</dbReference>
<evidence type="ECO:0000313" key="4">
    <source>
        <dbReference type="Proteomes" id="UP000429811"/>
    </source>
</evidence>
<accession>A0A174WHY7</accession>
<dbReference type="InterPro" id="IPR050270">
    <property type="entry name" value="DegV_domain_contain"/>
</dbReference>
<evidence type="ECO:0000313" key="2">
    <source>
        <dbReference type="EMBL" id="MSB20887.1"/>
    </source>
</evidence>
<comment type="caution">
    <text evidence="2">The sequence shown here is derived from an EMBL/GenBank/DDBJ whole genome shotgun (WGS) entry which is preliminary data.</text>
</comment>
<name>A0A174WHY7_FLAPL</name>
<dbReference type="Gene3D" id="3.30.1180.10">
    <property type="match status" value="1"/>
</dbReference>
<dbReference type="NCBIfam" id="TIGR00762">
    <property type="entry name" value="DegV"/>
    <property type="match status" value="1"/>
</dbReference>
<dbReference type="Proteomes" id="UP000429811">
    <property type="component" value="Unassembled WGS sequence"/>
</dbReference>
<dbReference type="SUPFAM" id="SSF82549">
    <property type="entry name" value="DAK1/DegV-like"/>
    <property type="match status" value="1"/>
</dbReference>
<evidence type="ECO:0000256" key="1">
    <source>
        <dbReference type="ARBA" id="ARBA00023121"/>
    </source>
</evidence>
<evidence type="ECO:0000313" key="5">
    <source>
        <dbReference type="Proteomes" id="UP000434475"/>
    </source>
</evidence>
<keyword evidence="1" id="KW-0446">Lipid-binding</keyword>